<sequence length="81" mass="9698">MLSKRNRVTINHNVLTCEKLVTRIELTNWLKITFHEHISLGHHLRPLRSLLFSRVYKLTNRSFFFQFKLSLQAFGVNLRDC</sequence>
<proteinExistence type="predicted"/>
<keyword evidence="2" id="KW-1185">Reference proteome</keyword>
<gene>
    <name evidence="1" type="ORF">QVD17_00390</name>
</gene>
<comment type="caution">
    <text evidence="1">The sequence shown here is derived from an EMBL/GenBank/DDBJ whole genome shotgun (WGS) entry which is preliminary data.</text>
</comment>
<protein>
    <submittedName>
        <fullName evidence="1">Uncharacterized protein</fullName>
    </submittedName>
</protein>
<accession>A0AAD8P7C4</accession>
<organism evidence="1 2">
    <name type="scientific">Tagetes erecta</name>
    <name type="common">African marigold</name>
    <dbReference type="NCBI Taxonomy" id="13708"/>
    <lineage>
        <taxon>Eukaryota</taxon>
        <taxon>Viridiplantae</taxon>
        <taxon>Streptophyta</taxon>
        <taxon>Embryophyta</taxon>
        <taxon>Tracheophyta</taxon>
        <taxon>Spermatophyta</taxon>
        <taxon>Magnoliopsida</taxon>
        <taxon>eudicotyledons</taxon>
        <taxon>Gunneridae</taxon>
        <taxon>Pentapetalae</taxon>
        <taxon>asterids</taxon>
        <taxon>campanulids</taxon>
        <taxon>Asterales</taxon>
        <taxon>Asteraceae</taxon>
        <taxon>Asteroideae</taxon>
        <taxon>Heliantheae alliance</taxon>
        <taxon>Tageteae</taxon>
        <taxon>Tagetes</taxon>
    </lineage>
</organism>
<dbReference type="AlphaFoldDB" id="A0AAD8P7C4"/>
<name>A0AAD8P7C4_TARER</name>
<evidence type="ECO:0000313" key="1">
    <source>
        <dbReference type="EMBL" id="KAK1434641.1"/>
    </source>
</evidence>
<dbReference type="Proteomes" id="UP001229421">
    <property type="component" value="Unassembled WGS sequence"/>
</dbReference>
<dbReference type="EMBL" id="JAUHHV010000001">
    <property type="protein sequence ID" value="KAK1434641.1"/>
    <property type="molecule type" value="Genomic_DNA"/>
</dbReference>
<reference evidence="1" key="1">
    <citation type="journal article" date="2023" name="bioRxiv">
        <title>Improved chromosome-level genome assembly for marigold (Tagetes erecta).</title>
        <authorList>
            <person name="Jiang F."/>
            <person name="Yuan L."/>
            <person name="Wang S."/>
            <person name="Wang H."/>
            <person name="Xu D."/>
            <person name="Wang A."/>
            <person name="Fan W."/>
        </authorList>
    </citation>
    <scope>NUCLEOTIDE SEQUENCE</scope>
    <source>
        <strain evidence="1">WSJ</strain>
        <tissue evidence="1">Leaf</tissue>
    </source>
</reference>
<evidence type="ECO:0000313" key="2">
    <source>
        <dbReference type="Proteomes" id="UP001229421"/>
    </source>
</evidence>